<dbReference type="InterPro" id="IPR036291">
    <property type="entry name" value="NAD(P)-bd_dom_sf"/>
</dbReference>
<dbReference type="SUPFAM" id="SSF51735">
    <property type="entry name" value="NAD(P)-binding Rossmann-fold domains"/>
    <property type="match status" value="1"/>
</dbReference>
<gene>
    <name evidence="4" type="ORF">BACPEC_00561</name>
</gene>
<protein>
    <recommendedName>
        <fullName evidence="3">NAD-dependent epimerase/dehydratase domain-containing protein</fullName>
    </recommendedName>
</protein>
<dbReference type="Proteomes" id="UP000003136">
    <property type="component" value="Unassembled WGS sequence"/>
</dbReference>
<reference evidence="4 5" key="1">
    <citation type="submission" date="2008-11" db="EMBL/GenBank/DDBJ databases">
        <title>Draft genome sequence of Bacteroides pectinophilus (ATCC 43243).</title>
        <authorList>
            <person name="Sudarsanam P."/>
            <person name="Ley R."/>
            <person name="Guruge J."/>
            <person name="Turnbaugh P.J."/>
            <person name="Mahowald M."/>
            <person name="Liep D."/>
            <person name="Gordon J."/>
        </authorList>
    </citation>
    <scope>NUCLEOTIDE SEQUENCE [LARGE SCALE GENOMIC DNA]</scope>
    <source>
        <strain evidence="4 5">ATCC 43243</strain>
    </source>
</reference>
<feature type="transmembrane region" description="Helical" evidence="2">
    <location>
        <begin position="402"/>
        <end position="419"/>
    </location>
</feature>
<dbReference type="Gene3D" id="3.40.50.720">
    <property type="entry name" value="NAD(P)-binding Rossmann-like Domain"/>
    <property type="match status" value="1"/>
</dbReference>
<keyword evidence="5" id="KW-1185">Reference proteome</keyword>
<evidence type="ECO:0000313" key="5">
    <source>
        <dbReference type="Proteomes" id="UP000003136"/>
    </source>
</evidence>
<dbReference type="Pfam" id="PF01370">
    <property type="entry name" value="Epimerase"/>
    <property type="match status" value="1"/>
</dbReference>
<accession>B7APF5</accession>
<feature type="coiled-coil region" evidence="1">
    <location>
        <begin position="436"/>
        <end position="463"/>
    </location>
</feature>
<reference evidence="4 5" key="2">
    <citation type="submission" date="2008-11" db="EMBL/GenBank/DDBJ databases">
        <authorList>
            <person name="Fulton L."/>
            <person name="Clifton S."/>
            <person name="Fulton B."/>
            <person name="Xu J."/>
            <person name="Minx P."/>
            <person name="Pepin K.H."/>
            <person name="Johnson M."/>
            <person name="Bhonagiri V."/>
            <person name="Nash W.E."/>
            <person name="Mardis E.R."/>
            <person name="Wilson R.K."/>
        </authorList>
    </citation>
    <scope>NUCLEOTIDE SEQUENCE [LARGE SCALE GENOMIC DNA]</scope>
    <source>
        <strain evidence="4 5">ATCC 43243</strain>
    </source>
</reference>
<evidence type="ECO:0000313" key="4">
    <source>
        <dbReference type="EMBL" id="EEC58429.1"/>
    </source>
</evidence>
<feature type="domain" description="NAD-dependent epimerase/dehydratase" evidence="3">
    <location>
        <begin position="5"/>
        <end position="163"/>
    </location>
</feature>
<dbReference type="STRING" id="483218.BACPEC_00561"/>
<keyword evidence="2" id="KW-0812">Transmembrane</keyword>
<keyword evidence="2" id="KW-1133">Transmembrane helix</keyword>
<feature type="transmembrane region" description="Helical" evidence="2">
    <location>
        <begin position="323"/>
        <end position="343"/>
    </location>
</feature>
<organism evidence="4 5">
    <name type="scientific">[Bacteroides] pectinophilus ATCC 43243</name>
    <dbReference type="NCBI Taxonomy" id="483218"/>
    <lineage>
        <taxon>Bacteria</taxon>
        <taxon>Bacillati</taxon>
        <taxon>Bacillota</taxon>
        <taxon>Clostridia</taxon>
        <taxon>Eubacteriales</taxon>
    </lineage>
</organism>
<name>B7APF5_9FIRM</name>
<evidence type="ECO:0000259" key="3">
    <source>
        <dbReference type="Pfam" id="PF01370"/>
    </source>
</evidence>
<feature type="transmembrane region" description="Helical" evidence="2">
    <location>
        <begin position="355"/>
        <end position="382"/>
    </location>
</feature>
<proteinExistence type="predicted"/>
<sequence length="720" mass="81778">MKVLLIGDANRITGAIADKLNKEGHRVFALMSSKRTHYRHVYEKYIFEYDNTCMKDVFESIMPDLTIFAGAYDDSFDWNGLEDAQVAYTAALGNMLAAYSRLRRGRFVYLSSEEVYRADMTQASQENAAVIKARSVRQGETTCANYRIATGMDIIVARAENICFVPKNAQEVRDVCSRACVEMLEDGQIHCPGMDVSLLALPDAVWFLYNIFTAEKCRYPVYTVTTNSHISYSDMIDMINAAFGRRVPVVYDDSEDVIWVEELEVHDYAEEFTFAIFSGTKECAEAVIKAVNKNPGRYITKKAEQLSRSQQIAASLKSILKTFVPFIENMICFIPFFMINNRAVGSQFFGKLDSYLLYVLLFAIIYGQQQATFSAILAVAGYCFRQMYTKSGLEVIVDYNTYVWIAQLVILGLAVGYLRDRLVVLKRDKDDEIEYLKHRLRDIEEINRTNVKLKNEMERQIVNQSDSMGKIYEITSSLDKYEPEEVLFYAAEVVSRLMESRDVAIYTVSNENFARLISFTSKTARQLGNSIEFRSYKNMYEDFAADRVFVNRRLEEGLPMMALAIRSEGVMKLIVMLWDIPFERMNLSMANRLKIIGSLTQNSVVRADRYMSILAGQRYISGTHILEKDAFTSLAGAFVNARRRGLAECSFIKVDAGDGGIAKAGESLERIIRNTDYMGDAGDGCLYIMLASTDADGMRYVEHRIAEAGYQYEIPEEMGA</sequence>
<dbReference type="AlphaFoldDB" id="B7APF5"/>
<keyword evidence="2" id="KW-0472">Membrane</keyword>
<dbReference type="eggNOG" id="COG0451">
    <property type="taxonomic scope" value="Bacteria"/>
</dbReference>
<comment type="caution">
    <text evidence="4">The sequence shown here is derived from an EMBL/GenBank/DDBJ whole genome shotgun (WGS) entry which is preliminary data.</text>
</comment>
<evidence type="ECO:0000256" key="1">
    <source>
        <dbReference type="SAM" id="Coils"/>
    </source>
</evidence>
<dbReference type="HOGENOM" id="CLU_382578_0_0_9"/>
<evidence type="ECO:0000256" key="2">
    <source>
        <dbReference type="SAM" id="Phobius"/>
    </source>
</evidence>
<dbReference type="InterPro" id="IPR001509">
    <property type="entry name" value="Epimerase_deHydtase"/>
</dbReference>
<dbReference type="EMBL" id="ABVQ01000034">
    <property type="protein sequence ID" value="EEC58429.1"/>
    <property type="molecule type" value="Genomic_DNA"/>
</dbReference>
<keyword evidence="1" id="KW-0175">Coiled coil</keyword>